<evidence type="ECO:0000313" key="2">
    <source>
        <dbReference type="Proteomes" id="UP000006072"/>
    </source>
</evidence>
<dbReference type="RefSeq" id="WP_003930009.1">
    <property type="nucleotide sequence ID" value="NZ_JH814688.1"/>
</dbReference>
<keyword evidence="2" id="KW-1185">Reference proteome</keyword>
<gene>
    <name evidence="1" type="ORF">MVAC_04081</name>
</gene>
<evidence type="ECO:0000313" key="1">
    <source>
        <dbReference type="EMBL" id="EJZ12086.1"/>
    </source>
</evidence>
<organism evidence="1 2">
    <name type="scientific">Mycolicibacterium vaccae ATCC 25954</name>
    <dbReference type="NCBI Taxonomy" id="1194972"/>
    <lineage>
        <taxon>Bacteria</taxon>
        <taxon>Bacillati</taxon>
        <taxon>Actinomycetota</taxon>
        <taxon>Actinomycetes</taxon>
        <taxon>Mycobacteriales</taxon>
        <taxon>Mycobacteriaceae</taxon>
        <taxon>Mycolicibacterium</taxon>
    </lineage>
</organism>
<dbReference type="AlphaFoldDB" id="K0UZ62"/>
<dbReference type="Proteomes" id="UP000006072">
    <property type="component" value="Unassembled WGS sequence"/>
</dbReference>
<evidence type="ECO:0008006" key="3">
    <source>
        <dbReference type="Google" id="ProtNLM"/>
    </source>
</evidence>
<proteinExistence type="predicted"/>
<accession>K0UZ62</accession>
<reference evidence="1 2" key="1">
    <citation type="journal article" date="2012" name="J. Bacteriol.">
        <title>Complete Genome Sequence of Mycobacterium vaccae Type Strain ATCC 25954.</title>
        <authorList>
            <person name="Ho Y.S."/>
            <person name="Adroub S.A."/>
            <person name="Abadi M."/>
            <person name="Al Alwan B."/>
            <person name="Alkhateeb R."/>
            <person name="Gao G."/>
            <person name="Ragab A."/>
            <person name="Ali S."/>
            <person name="van Soolingen D."/>
            <person name="Bitter W."/>
            <person name="Pain A."/>
            <person name="Abdallah A.M."/>
        </authorList>
    </citation>
    <scope>NUCLEOTIDE SEQUENCE [LARGE SCALE GENOMIC DNA]</scope>
    <source>
        <strain evidence="1 2">ATCC 25954</strain>
    </source>
</reference>
<dbReference type="HOGENOM" id="CLU_052626_5_2_11"/>
<protein>
    <recommendedName>
        <fullName evidence="3">DUF559 domain-containing protein</fullName>
    </recommendedName>
</protein>
<dbReference type="eggNOG" id="COG2852">
    <property type="taxonomic scope" value="Bacteria"/>
</dbReference>
<sequence length="307" mass="34365">MQVPFIGSEAVSAGLVRKHLLRTGYLALYPDVYTRPGIELSTHHRATAAWLWSRRGGVLAGLTAAALHGARYVEDSQPIELIWSNGRAPHGIRTHKQDLHPDEITHRRGLPVTSVQRTAFDLGRRGPLDLAVARLDALGNAAGFDAVELLRWAQARHCGKRGMRQLVRALDLHDSGAQSPRETWLRLLLIRAGFPRPATQIPVISADGRRRYYLDMGWEDLKLAVEYDGDQHRVDPLQFAHDIQRAEDLDEIEWTRIRVVKSNTTSDILRRVGRAYAARVRPEPGIGEIRDLSALSRQNPAVRPPAA</sequence>
<comment type="caution">
    <text evidence="1">The sequence shown here is derived from an EMBL/GenBank/DDBJ whole genome shotgun (WGS) entry which is preliminary data.</text>
</comment>
<dbReference type="EMBL" id="ALQA01000005">
    <property type="protein sequence ID" value="EJZ12086.1"/>
    <property type="molecule type" value="Genomic_DNA"/>
</dbReference>
<dbReference type="PATRIC" id="fig|1194972.3.peg.825"/>
<dbReference type="Gene3D" id="3.40.960.10">
    <property type="entry name" value="VSR Endonuclease"/>
    <property type="match status" value="1"/>
</dbReference>
<name>K0UZ62_MYCVA</name>